<evidence type="ECO:0000313" key="5">
    <source>
        <dbReference type="Proteomes" id="UP000386847"/>
    </source>
</evidence>
<evidence type="ECO:0000256" key="1">
    <source>
        <dbReference type="PROSITE-ProRule" id="PRU00169"/>
    </source>
</evidence>
<gene>
    <name evidence="4" type="ORF">Rai3103_04670</name>
</gene>
<name>A0A5Q2FCC7_9ACTN</name>
<feature type="modified residue" description="4-aspartylphosphate" evidence="1">
    <location>
        <position position="52"/>
    </location>
</feature>
<proteinExistence type="predicted"/>
<feature type="region of interest" description="Disordered" evidence="2">
    <location>
        <begin position="76"/>
        <end position="148"/>
    </location>
</feature>
<dbReference type="InterPro" id="IPR011006">
    <property type="entry name" value="CheY-like_superfamily"/>
</dbReference>
<dbReference type="SUPFAM" id="SSF52172">
    <property type="entry name" value="CheY-like"/>
    <property type="match status" value="1"/>
</dbReference>
<dbReference type="EMBL" id="CP045725">
    <property type="protein sequence ID" value="QGF23074.1"/>
    <property type="molecule type" value="Genomic_DNA"/>
</dbReference>
<keyword evidence="5" id="KW-1185">Reference proteome</keyword>
<dbReference type="GO" id="GO:0000160">
    <property type="term" value="P:phosphorelay signal transduction system"/>
    <property type="evidence" value="ECO:0007669"/>
    <property type="project" value="InterPro"/>
</dbReference>
<dbReference type="Gene3D" id="3.40.50.2300">
    <property type="match status" value="1"/>
</dbReference>
<evidence type="ECO:0000259" key="3">
    <source>
        <dbReference type="PROSITE" id="PS50110"/>
    </source>
</evidence>
<dbReference type="PROSITE" id="PS50110">
    <property type="entry name" value="RESPONSE_REGULATORY"/>
    <property type="match status" value="1"/>
</dbReference>
<evidence type="ECO:0000256" key="2">
    <source>
        <dbReference type="SAM" id="MobiDB-lite"/>
    </source>
</evidence>
<sequence length="148" mass="16022">MRTILVVEDDLDVSMLLDYAFRVAGWTVRTAASLAEARAALSEEGIDLVLTDDRLGDGRAEDVRLAGCSPRRPAQCLRRRPAVRSGAAPGLRRGHHQTVRRGASGRTGRLPARGLRGQRIGRSPIVPSPCRPKDQPRAVTRSIIGPAD</sequence>
<dbReference type="AlphaFoldDB" id="A0A5Q2FCC7"/>
<dbReference type="InterPro" id="IPR001789">
    <property type="entry name" value="Sig_transdc_resp-reg_receiver"/>
</dbReference>
<reference evidence="4 5" key="1">
    <citation type="submission" date="2019-10" db="EMBL/GenBank/DDBJ databases">
        <title>Genomic analysis of Raineyella sp. CBA3103.</title>
        <authorList>
            <person name="Roh S.W."/>
        </authorList>
    </citation>
    <scope>NUCLEOTIDE SEQUENCE [LARGE SCALE GENOMIC DNA]</scope>
    <source>
        <strain evidence="4 5">CBA3103</strain>
    </source>
</reference>
<dbReference type="KEGG" id="rain:Rai3103_04670"/>
<organism evidence="4 5">
    <name type="scientific">Raineyella fluvialis</name>
    <dbReference type="NCBI Taxonomy" id="2662261"/>
    <lineage>
        <taxon>Bacteria</taxon>
        <taxon>Bacillati</taxon>
        <taxon>Actinomycetota</taxon>
        <taxon>Actinomycetes</taxon>
        <taxon>Propionibacteriales</taxon>
        <taxon>Propionibacteriaceae</taxon>
        <taxon>Raineyella</taxon>
    </lineage>
</organism>
<accession>A0A5Q2FCC7</accession>
<protein>
    <submittedName>
        <fullName evidence="4">Response regulator</fullName>
    </submittedName>
</protein>
<feature type="domain" description="Response regulatory" evidence="3">
    <location>
        <begin position="3"/>
        <end position="148"/>
    </location>
</feature>
<evidence type="ECO:0000313" key="4">
    <source>
        <dbReference type="EMBL" id="QGF23074.1"/>
    </source>
</evidence>
<keyword evidence="1" id="KW-0597">Phosphoprotein</keyword>
<dbReference type="Proteomes" id="UP000386847">
    <property type="component" value="Chromosome"/>
</dbReference>